<name>A0A9W6H6A4_9MICO</name>
<dbReference type="EMBL" id="BSEJ01000017">
    <property type="protein sequence ID" value="GLJ62764.1"/>
    <property type="molecule type" value="Genomic_DNA"/>
</dbReference>
<comment type="subcellular location">
    <subcellularLocation>
        <location evidence="1">Cell membrane</location>
        <topology evidence="1">Multi-pass membrane protein</topology>
    </subcellularLocation>
</comment>
<feature type="transmembrane region" description="Helical" evidence="6">
    <location>
        <begin position="63"/>
        <end position="81"/>
    </location>
</feature>
<feature type="transmembrane region" description="Helical" evidence="6">
    <location>
        <begin position="93"/>
        <end position="113"/>
    </location>
</feature>
<dbReference type="InterPro" id="IPR001851">
    <property type="entry name" value="ABC_transp_permease"/>
</dbReference>
<organism evidence="7 8">
    <name type="scientific">Microbacterium barkeri</name>
    <dbReference type="NCBI Taxonomy" id="33917"/>
    <lineage>
        <taxon>Bacteria</taxon>
        <taxon>Bacillati</taxon>
        <taxon>Actinomycetota</taxon>
        <taxon>Actinomycetes</taxon>
        <taxon>Micrococcales</taxon>
        <taxon>Microbacteriaceae</taxon>
        <taxon>Microbacterium</taxon>
    </lineage>
</organism>
<evidence type="ECO:0000313" key="8">
    <source>
        <dbReference type="Proteomes" id="UP001142462"/>
    </source>
</evidence>
<reference evidence="7" key="1">
    <citation type="journal article" date="2014" name="Int. J. Syst. Evol. Microbiol.">
        <title>Complete genome sequence of Corynebacterium casei LMG S-19264T (=DSM 44701T), isolated from a smear-ripened cheese.</title>
        <authorList>
            <consortium name="US DOE Joint Genome Institute (JGI-PGF)"/>
            <person name="Walter F."/>
            <person name="Albersmeier A."/>
            <person name="Kalinowski J."/>
            <person name="Ruckert C."/>
        </authorList>
    </citation>
    <scope>NUCLEOTIDE SEQUENCE</scope>
    <source>
        <strain evidence="7">VKM Ac-1020</strain>
    </source>
</reference>
<feature type="transmembrane region" description="Helical" evidence="6">
    <location>
        <begin position="119"/>
        <end position="140"/>
    </location>
</feature>
<keyword evidence="2" id="KW-1003">Cell membrane</keyword>
<evidence type="ECO:0000256" key="4">
    <source>
        <dbReference type="ARBA" id="ARBA00022989"/>
    </source>
</evidence>
<dbReference type="PANTHER" id="PTHR47089">
    <property type="entry name" value="ABC TRANSPORTER, PERMEASE PROTEIN"/>
    <property type="match status" value="1"/>
</dbReference>
<feature type="transmembrane region" description="Helical" evidence="6">
    <location>
        <begin position="278"/>
        <end position="303"/>
    </location>
</feature>
<evidence type="ECO:0000256" key="1">
    <source>
        <dbReference type="ARBA" id="ARBA00004651"/>
    </source>
</evidence>
<dbReference type="AlphaFoldDB" id="A0A9W6H6A4"/>
<dbReference type="CDD" id="cd06580">
    <property type="entry name" value="TM_PBP1_transp_TpRbsC_like"/>
    <property type="match status" value="1"/>
</dbReference>
<keyword evidence="8" id="KW-1185">Reference proteome</keyword>
<keyword evidence="5 6" id="KW-0472">Membrane</keyword>
<evidence type="ECO:0000256" key="3">
    <source>
        <dbReference type="ARBA" id="ARBA00022692"/>
    </source>
</evidence>
<dbReference type="RefSeq" id="WP_378747146.1">
    <property type="nucleotide sequence ID" value="NZ_JBHRWT010000001.1"/>
</dbReference>
<comment type="caution">
    <text evidence="7">The sequence shown here is derived from an EMBL/GenBank/DDBJ whole genome shotgun (WGS) entry which is preliminary data.</text>
</comment>
<evidence type="ECO:0000313" key="7">
    <source>
        <dbReference type="EMBL" id="GLJ62764.1"/>
    </source>
</evidence>
<evidence type="ECO:0000256" key="5">
    <source>
        <dbReference type="ARBA" id="ARBA00023136"/>
    </source>
</evidence>
<feature type="transmembrane region" description="Helical" evidence="6">
    <location>
        <begin position="195"/>
        <end position="213"/>
    </location>
</feature>
<dbReference type="Proteomes" id="UP001142462">
    <property type="component" value="Unassembled WGS sequence"/>
</dbReference>
<dbReference type="GO" id="GO:0022857">
    <property type="term" value="F:transmembrane transporter activity"/>
    <property type="evidence" value="ECO:0007669"/>
    <property type="project" value="InterPro"/>
</dbReference>
<keyword evidence="4 6" id="KW-1133">Transmembrane helix</keyword>
<proteinExistence type="predicted"/>
<sequence length="372" mass="37413">MTREGVEQAALRAALPVAAVVLALLVGGLLISTLGVPPLDAAATVVQAGFGCDPGYCNVGGTLALAGPIIFCALGAVVSLRSGLFSIGQEGQYALGGLAAAVVGFAVPAPAAIHPVLCIAAAAAVGAGWGLIPAALKVYLGVNELIITIVLNAIAGLLVDFLVNYPLRAEASTVGYTPSIADTAKLPVFDASTKSGLAFVLAAIACVAVWFYLSRTTRGYEQRMSGEATMFARYAGMSATSSVLRAGVIGGALAGIGGAVQVLGANYRVIEGFSDGTGLTGLTAAILGGTTAIGAGIVGFLYAGITVGAVNGLQIVLGVPREIGSTVLALMIVFVAVQAPLTTRIERARERRRANRLIDRNLAVPPRIGASA</sequence>
<keyword evidence="3 6" id="KW-0812">Transmembrane</keyword>
<dbReference type="PANTHER" id="PTHR47089:SF1">
    <property type="entry name" value="GUANOSINE ABC TRANSPORTER PERMEASE PROTEIN NUPP"/>
    <property type="match status" value="1"/>
</dbReference>
<evidence type="ECO:0000256" key="6">
    <source>
        <dbReference type="SAM" id="Phobius"/>
    </source>
</evidence>
<feature type="transmembrane region" description="Helical" evidence="6">
    <location>
        <begin position="145"/>
        <end position="163"/>
    </location>
</feature>
<accession>A0A9W6H6A4</accession>
<reference evidence="7" key="2">
    <citation type="submission" date="2023-01" db="EMBL/GenBank/DDBJ databases">
        <authorList>
            <person name="Sun Q."/>
            <person name="Evtushenko L."/>
        </authorList>
    </citation>
    <scope>NUCLEOTIDE SEQUENCE</scope>
    <source>
        <strain evidence="7">VKM Ac-1020</strain>
    </source>
</reference>
<feature type="transmembrane region" description="Helical" evidence="6">
    <location>
        <begin position="323"/>
        <end position="343"/>
    </location>
</feature>
<protein>
    <submittedName>
        <fullName evidence="7">ABC transporter permease</fullName>
    </submittedName>
</protein>
<feature type="transmembrane region" description="Helical" evidence="6">
    <location>
        <begin position="9"/>
        <end position="31"/>
    </location>
</feature>
<evidence type="ECO:0000256" key="2">
    <source>
        <dbReference type="ARBA" id="ARBA00022475"/>
    </source>
</evidence>
<dbReference type="Pfam" id="PF02653">
    <property type="entry name" value="BPD_transp_2"/>
    <property type="match status" value="1"/>
</dbReference>
<dbReference type="GO" id="GO:0005886">
    <property type="term" value="C:plasma membrane"/>
    <property type="evidence" value="ECO:0007669"/>
    <property type="project" value="UniProtKB-SubCell"/>
</dbReference>
<gene>
    <name evidence="7" type="ORF">GCM10017576_28950</name>
</gene>